<dbReference type="AlphaFoldDB" id="A0A1G7CMW8"/>
<sequence>MSAHANDVVAIEYASAAEVAAVFERFTNSSRMRAFIDTHRRQFIVYARHHHPMLDDDDVDDAWQVGVAAVFTMPGKFRIEAGALADSTRFEAALAGYLHGTVRNQARRRVREIVTAMKRSESLDALAEDEDAIDRLMFDLEALERRTDWLADIEQRRRFVERCLDKLSALARRTFALALIGEEDVRIQAQTNSGSAVAVRRRISEAKASVVACVEKQMGGRV</sequence>
<dbReference type="EMBL" id="FMYQ01000046">
    <property type="protein sequence ID" value="SDE40006.1"/>
    <property type="molecule type" value="Genomic_DNA"/>
</dbReference>
<gene>
    <name evidence="1" type="ORF">SAMN05421548_14617</name>
</gene>
<reference evidence="2" key="1">
    <citation type="submission" date="2016-09" db="EMBL/GenBank/DDBJ databases">
        <authorList>
            <person name="Varghese N."/>
            <person name="Submissions S."/>
        </authorList>
    </citation>
    <scope>NUCLEOTIDE SEQUENCE [LARGE SCALE GENOMIC DNA]</scope>
    <source>
        <strain evidence="2">TNe-862</strain>
    </source>
</reference>
<dbReference type="OrthoDB" id="9098911at2"/>
<dbReference type="STRING" id="416944.SAMN05421548_14617"/>
<dbReference type="Proteomes" id="UP000198908">
    <property type="component" value="Unassembled WGS sequence"/>
</dbReference>
<dbReference type="RefSeq" id="WP_092006067.1">
    <property type="nucleotide sequence ID" value="NZ_FMYQ01000046.1"/>
</dbReference>
<proteinExistence type="predicted"/>
<name>A0A1G7CMW8_9BURK</name>
<organism evidence="1 2">
    <name type="scientific">Paraburkholderia lycopersici</name>
    <dbReference type="NCBI Taxonomy" id="416944"/>
    <lineage>
        <taxon>Bacteria</taxon>
        <taxon>Pseudomonadati</taxon>
        <taxon>Pseudomonadota</taxon>
        <taxon>Betaproteobacteria</taxon>
        <taxon>Burkholderiales</taxon>
        <taxon>Burkholderiaceae</taxon>
        <taxon>Paraburkholderia</taxon>
    </lineage>
</organism>
<evidence type="ECO:0000313" key="2">
    <source>
        <dbReference type="Proteomes" id="UP000198908"/>
    </source>
</evidence>
<dbReference type="Gene3D" id="1.10.1740.10">
    <property type="match status" value="1"/>
</dbReference>
<protein>
    <submittedName>
        <fullName evidence="1">Uncharacterized protein</fullName>
    </submittedName>
</protein>
<evidence type="ECO:0000313" key="1">
    <source>
        <dbReference type="EMBL" id="SDE40006.1"/>
    </source>
</evidence>
<accession>A0A1G7CMW8</accession>
<keyword evidence="2" id="KW-1185">Reference proteome</keyword>